<evidence type="ECO:0000259" key="3">
    <source>
        <dbReference type="Pfam" id="PF00501"/>
    </source>
</evidence>
<keyword evidence="2" id="KW-0436">Ligase</keyword>
<accession>A0A7I7RL83</accession>
<feature type="domain" description="AMP-dependent synthetase/ligase" evidence="3">
    <location>
        <begin position="26"/>
        <end position="107"/>
    </location>
</feature>
<evidence type="ECO:0000256" key="2">
    <source>
        <dbReference type="ARBA" id="ARBA00022598"/>
    </source>
</evidence>
<dbReference type="PANTHER" id="PTHR43201">
    <property type="entry name" value="ACYL-COA SYNTHETASE"/>
    <property type="match status" value="1"/>
</dbReference>
<dbReference type="GO" id="GO:0006631">
    <property type="term" value="P:fatty acid metabolic process"/>
    <property type="evidence" value="ECO:0007669"/>
    <property type="project" value="TreeGrafter"/>
</dbReference>
<evidence type="ECO:0000256" key="1">
    <source>
        <dbReference type="ARBA" id="ARBA00006432"/>
    </source>
</evidence>
<gene>
    <name evidence="4" type="ORF">MCEL_31410</name>
</gene>
<keyword evidence="5" id="KW-1185">Reference proteome</keyword>
<dbReference type="Gene3D" id="3.40.50.980">
    <property type="match status" value="1"/>
</dbReference>
<dbReference type="EMBL" id="AP022591">
    <property type="protein sequence ID" value="BBY44846.1"/>
    <property type="molecule type" value="Genomic_DNA"/>
</dbReference>
<reference evidence="4 5" key="1">
    <citation type="journal article" date="2019" name="Emerg. Microbes Infect.">
        <title>Comprehensive subspecies identification of 175 nontuberculous mycobacteria species based on 7547 genomic profiles.</title>
        <authorList>
            <person name="Matsumoto Y."/>
            <person name="Kinjo T."/>
            <person name="Motooka D."/>
            <person name="Nabeya D."/>
            <person name="Jung N."/>
            <person name="Uechi K."/>
            <person name="Horii T."/>
            <person name="Iida T."/>
            <person name="Fujita J."/>
            <person name="Nakamura S."/>
        </authorList>
    </citation>
    <scope>NUCLEOTIDE SEQUENCE [LARGE SCALE GENOMIC DNA]</scope>
    <source>
        <strain evidence="4 5">JCM 18439</strain>
    </source>
</reference>
<comment type="similarity">
    <text evidence="1">Belongs to the ATP-dependent AMP-binding enzyme family.</text>
</comment>
<proteinExistence type="inferred from homology"/>
<dbReference type="KEGG" id="mcee:MCEL_31410"/>
<protein>
    <recommendedName>
        <fullName evidence="3">AMP-dependent synthetase/ligase domain-containing protein</fullName>
    </recommendedName>
</protein>
<dbReference type="Pfam" id="PF00501">
    <property type="entry name" value="AMP-binding"/>
    <property type="match status" value="1"/>
</dbReference>
<dbReference type="GO" id="GO:0031956">
    <property type="term" value="F:medium-chain fatty acid-CoA ligase activity"/>
    <property type="evidence" value="ECO:0007669"/>
    <property type="project" value="TreeGrafter"/>
</dbReference>
<dbReference type="AlphaFoldDB" id="A0A7I7RL83"/>
<evidence type="ECO:0000313" key="5">
    <source>
        <dbReference type="Proteomes" id="UP000466431"/>
    </source>
</evidence>
<dbReference type="Proteomes" id="UP000466431">
    <property type="component" value="Chromosome"/>
</dbReference>
<dbReference type="InterPro" id="IPR000873">
    <property type="entry name" value="AMP-dep_synth/lig_dom"/>
</dbReference>
<dbReference type="PANTHER" id="PTHR43201:SF5">
    <property type="entry name" value="MEDIUM-CHAIN ACYL-COA LIGASE ACSF2, MITOCHONDRIAL"/>
    <property type="match status" value="1"/>
</dbReference>
<name>A0A7I7RL83_MYCCF</name>
<organism evidence="4 5">
    <name type="scientific">Mycolicibacterium celeriflavum</name>
    <name type="common">Mycobacterium celeriflavum</name>
    <dbReference type="NCBI Taxonomy" id="1249101"/>
    <lineage>
        <taxon>Bacteria</taxon>
        <taxon>Bacillati</taxon>
        <taxon>Actinomycetota</taxon>
        <taxon>Actinomycetes</taxon>
        <taxon>Mycobacteriales</taxon>
        <taxon>Mycobacteriaceae</taxon>
        <taxon>Mycolicibacterium</taxon>
    </lineage>
</organism>
<dbReference type="SUPFAM" id="SSF56801">
    <property type="entry name" value="Acetyl-CoA synthetase-like"/>
    <property type="match status" value="1"/>
</dbReference>
<sequence>MTATVESYDAGPTDAPVLEQTIGANFEATVARHPDVEALVDVAQDLRYTYAELDADVDVVARGLVALGIGKGERVAIWAPNCAQWTITQYATAKIGAILVNVNPAYRHP</sequence>
<evidence type="ECO:0000313" key="4">
    <source>
        <dbReference type="EMBL" id="BBY44846.1"/>
    </source>
</evidence>